<dbReference type="InterPro" id="IPR050788">
    <property type="entry name" value="Yeast_SRP1/TIP1_CWP"/>
</dbReference>
<name>W2RQ32_CYPE1</name>
<dbReference type="Pfam" id="PF25117">
    <property type="entry name" value="Agd3_C"/>
    <property type="match status" value="1"/>
</dbReference>
<evidence type="ECO:0008006" key="7">
    <source>
        <dbReference type="Google" id="ProtNLM"/>
    </source>
</evidence>
<evidence type="ECO:0000259" key="2">
    <source>
        <dbReference type="Pfam" id="PF25115"/>
    </source>
</evidence>
<feature type="chain" id="PRO_5004824986" description="Extracellular serine-rich protein" evidence="1">
    <location>
        <begin position="22"/>
        <end position="732"/>
    </location>
</feature>
<feature type="domain" description="Agd3 deacetylase" evidence="2">
    <location>
        <begin position="299"/>
        <end position="662"/>
    </location>
</feature>
<dbReference type="InterPro" id="IPR056825">
    <property type="entry name" value="Agd3_C"/>
</dbReference>
<reference evidence="5 6" key="1">
    <citation type="submission" date="2013-03" db="EMBL/GenBank/DDBJ databases">
        <title>The Genome Sequence of Phialophora europaea CBS 101466.</title>
        <authorList>
            <consortium name="The Broad Institute Genomics Platform"/>
            <person name="Cuomo C."/>
            <person name="de Hoog S."/>
            <person name="Gorbushina A."/>
            <person name="Walker B."/>
            <person name="Young S.K."/>
            <person name="Zeng Q."/>
            <person name="Gargeya S."/>
            <person name="Fitzgerald M."/>
            <person name="Haas B."/>
            <person name="Abouelleil A."/>
            <person name="Allen A.W."/>
            <person name="Alvarado L."/>
            <person name="Arachchi H.M."/>
            <person name="Berlin A.M."/>
            <person name="Chapman S.B."/>
            <person name="Gainer-Dewar J."/>
            <person name="Goldberg J."/>
            <person name="Griggs A."/>
            <person name="Gujja S."/>
            <person name="Hansen M."/>
            <person name="Howarth C."/>
            <person name="Imamovic A."/>
            <person name="Ireland A."/>
            <person name="Larimer J."/>
            <person name="McCowan C."/>
            <person name="Murphy C."/>
            <person name="Pearson M."/>
            <person name="Poon T.W."/>
            <person name="Priest M."/>
            <person name="Roberts A."/>
            <person name="Saif S."/>
            <person name="Shea T."/>
            <person name="Sisk P."/>
            <person name="Sykes S."/>
            <person name="Wortman J."/>
            <person name="Nusbaum C."/>
            <person name="Birren B."/>
        </authorList>
    </citation>
    <scope>NUCLEOTIDE SEQUENCE [LARGE SCALE GENOMIC DNA]</scope>
    <source>
        <strain evidence="5 6">CBS 101466</strain>
    </source>
</reference>
<dbReference type="eggNOG" id="ENOG502QR2R">
    <property type="taxonomic scope" value="Eukaryota"/>
</dbReference>
<evidence type="ECO:0000259" key="3">
    <source>
        <dbReference type="Pfam" id="PF25116"/>
    </source>
</evidence>
<evidence type="ECO:0000313" key="5">
    <source>
        <dbReference type="EMBL" id="ETN38636.1"/>
    </source>
</evidence>
<evidence type="ECO:0000256" key="1">
    <source>
        <dbReference type="SAM" id="SignalP"/>
    </source>
</evidence>
<dbReference type="PANTHER" id="PTHR31002">
    <property type="entry name" value="SERIPAUPERIN"/>
    <property type="match status" value="1"/>
</dbReference>
<gene>
    <name evidence="5" type="ORF">HMPREF1541_06673</name>
</gene>
<keyword evidence="1" id="KW-0732">Signal</keyword>
<dbReference type="InParanoid" id="W2RQ32"/>
<dbReference type="RefSeq" id="XP_008719225.1">
    <property type="nucleotide sequence ID" value="XM_008721003.1"/>
</dbReference>
<dbReference type="Proteomes" id="UP000030752">
    <property type="component" value="Unassembled WGS sequence"/>
</dbReference>
<sequence length="732" mass="78980">MAGPVLSFVTSILGVISSARAQATSTRTTSPTAVATATASAVGTSAPATTLATSTLAAAPSAAANVSAANFNGAIDSKILIIVRDAYAGQSASSGLNGYGIPFEILTVPQQGIALPTLNTTVGGNYGGFIIAGQVSYDMGGGNYQSALTAAQWQQLYDYQTMYGVRMVQYDVYPGPLFGASALGGCCNTGVEQLLSFTNTNAFPQAGIKLNAGVSTAGLYHYPATITDASTTTEIAAFAAAAGFQKSTAAVINNFSGRQQMVFFIGWATDWSSTSNFLQHAYITWLTRGLYTGYRRVNLNTQIDDMMLSTGLYRPQGQEYRTVPNDMRDVAAWVPTIQGKMNTGSFYLPEIGHNGNGNIEAAQNTASGQTVCTPFSIDYPEQPDTALEFKKPLGTGSNVWPTTPTAYNYSPNCIRLDPLAQWFQTTSNRDRFMHLSHTFTHYELNNATYSDAVKEIKFNQAWFQQIGIASGRFSTDGLIPPAITGLHNGDVLRAWKDSGLTNCVGDNTRAPLRNQQNPMYLYKTTSAADGYDGFNVIPRWATRIYYNCDTPECTTQEWIDTSAGAGTFQDLLNVERQDTMRHLFGLYHDGFMFHQANLRTQGIPAIPVNGVSSRVSIFQAWVEIVVQEFVRLVNWPMISLKQQDLAKAFLDRQTRDACKPKLTWTKSGSTITGVTVSATGNTCSAPIPVTVPGSVTNTQGMRTEKVGNDPTTIWVTLSGSARTFTFSSPVAV</sequence>
<dbReference type="InterPro" id="IPR056827">
    <property type="entry name" value="CBM87_Agd3"/>
</dbReference>
<dbReference type="HOGENOM" id="CLU_010712_1_0_1"/>
<evidence type="ECO:0000313" key="6">
    <source>
        <dbReference type="Proteomes" id="UP000030752"/>
    </source>
</evidence>
<dbReference type="Pfam" id="PF25115">
    <property type="entry name" value="Agd3_CE"/>
    <property type="match status" value="1"/>
</dbReference>
<organism evidence="5 6">
    <name type="scientific">Cyphellophora europaea (strain CBS 101466)</name>
    <name type="common">Phialophora europaea</name>
    <dbReference type="NCBI Taxonomy" id="1220924"/>
    <lineage>
        <taxon>Eukaryota</taxon>
        <taxon>Fungi</taxon>
        <taxon>Dikarya</taxon>
        <taxon>Ascomycota</taxon>
        <taxon>Pezizomycotina</taxon>
        <taxon>Eurotiomycetes</taxon>
        <taxon>Chaetothyriomycetidae</taxon>
        <taxon>Chaetothyriales</taxon>
        <taxon>Cyphellophoraceae</taxon>
        <taxon>Cyphellophora</taxon>
    </lineage>
</organism>
<dbReference type="OrthoDB" id="2113314at2759"/>
<dbReference type="PANTHER" id="PTHR31002:SF34">
    <property type="entry name" value="CELL WALL PROTEIN CWP1-RELATED"/>
    <property type="match status" value="1"/>
</dbReference>
<dbReference type="AlphaFoldDB" id="W2RQ32"/>
<evidence type="ECO:0000259" key="4">
    <source>
        <dbReference type="Pfam" id="PF25117"/>
    </source>
</evidence>
<feature type="domain" description="Agd3 CBM87" evidence="3">
    <location>
        <begin position="75"/>
        <end position="285"/>
    </location>
</feature>
<feature type="signal peptide" evidence="1">
    <location>
        <begin position="1"/>
        <end position="21"/>
    </location>
</feature>
<feature type="domain" description="Agd3 C-terminal" evidence="4">
    <location>
        <begin position="665"/>
        <end position="730"/>
    </location>
</feature>
<dbReference type="GeneID" id="19974012"/>
<dbReference type="Pfam" id="PF25116">
    <property type="entry name" value="CBM87_Agd3"/>
    <property type="match status" value="1"/>
</dbReference>
<dbReference type="EMBL" id="KB822722">
    <property type="protein sequence ID" value="ETN38636.1"/>
    <property type="molecule type" value="Genomic_DNA"/>
</dbReference>
<protein>
    <recommendedName>
        <fullName evidence="7">Extracellular serine-rich protein</fullName>
    </recommendedName>
</protein>
<proteinExistence type="predicted"/>
<dbReference type="VEuPathDB" id="FungiDB:HMPREF1541_06673"/>
<dbReference type="STRING" id="1220924.W2RQ32"/>
<dbReference type="InterPro" id="IPR056826">
    <property type="entry name" value="Agd3_CE"/>
</dbReference>
<keyword evidence="6" id="KW-1185">Reference proteome</keyword>
<accession>W2RQ32</accession>